<dbReference type="InterPro" id="IPR042100">
    <property type="entry name" value="Bug_dom1"/>
</dbReference>
<dbReference type="Pfam" id="PF03401">
    <property type="entry name" value="TctC"/>
    <property type="match status" value="1"/>
</dbReference>
<evidence type="ECO:0000313" key="3">
    <source>
        <dbReference type="Proteomes" id="UP001216674"/>
    </source>
</evidence>
<comment type="caution">
    <text evidence="2">The sequence shown here is derived from an EMBL/GenBank/DDBJ whole genome shotgun (WGS) entry which is preliminary data.</text>
</comment>
<dbReference type="Proteomes" id="UP001216674">
    <property type="component" value="Unassembled WGS sequence"/>
</dbReference>
<evidence type="ECO:0000256" key="1">
    <source>
        <dbReference type="ARBA" id="ARBA00006987"/>
    </source>
</evidence>
<dbReference type="EMBL" id="JARJLM010000255">
    <property type="protein sequence ID" value="MDF3834196.1"/>
    <property type="molecule type" value="Genomic_DNA"/>
</dbReference>
<dbReference type="Gene3D" id="3.40.190.150">
    <property type="entry name" value="Bordetella uptake gene, domain 1"/>
    <property type="match status" value="1"/>
</dbReference>
<organism evidence="2 3">
    <name type="scientific">Cupriavidus basilensis</name>
    <dbReference type="NCBI Taxonomy" id="68895"/>
    <lineage>
        <taxon>Bacteria</taxon>
        <taxon>Pseudomonadati</taxon>
        <taxon>Pseudomonadota</taxon>
        <taxon>Betaproteobacteria</taxon>
        <taxon>Burkholderiales</taxon>
        <taxon>Burkholderiaceae</taxon>
        <taxon>Cupriavidus</taxon>
    </lineage>
</organism>
<comment type="similarity">
    <text evidence="1">Belongs to the UPF0065 (bug) family.</text>
</comment>
<keyword evidence="3" id="KW-1185">Reference proteome</keyword>
<gene>
    <name evidence="2" type="ORF">P3W85_14715</name>
</gene>
<dbReference type="RefSeq" id="WP_276265333.1">
    <property type="nucleotide sequence ID" value="NZ_JARJLM010000255.1"/>
</dbReference>
<protein>
    <submittedName>
        <fullName evidence="2">Tripartite tricarboxylate transporter substrate-binding protein</fullName>
    </submittedName>
</protein>
<proteinExistence type="inferred from homology"/>
<evidence type="ECO:0000313" key="2">
    <source>
        <dbReference type="EMBL" id="MDF3834196.1"/>
    </source>
</evidence>
<reference evidence="2 3" key="1">
    <citation type="submission" date="2023-03" db="EMBL/GenBank/DDBJ databases">
        <title>Draft assemblies of triclosan tolerant bacteria isolated from returned activated sludge.</title>
        <authorList>
            <person name="Van Hamelsveld S."/>
        </authorList>
    </citation>
    <scope>NUCLEOTIDE SEQUENCE [LARGE SCALE GENOMIC DNA]</scope>
    <source>
        <strain evidence="2 3">GW210010_S58</strain>
    </source>
</reference>
<sequence length="95" mass="10409">MKALPQVPTLCEQGLHDMDVSSWWGIVGPAGMAAPVVAKLNADITAVLNEPEVRAMLARAGTEPSPGTPEAFGRHIASEYQRWRQVVVQRNLRFD</sequence>
<dbReference type="PANTHER" id="PTHR42928">
    <property type="entry name" value="TRICARBOXYLATE-BINDING PROTEIN"/>
    <property type="match status" value="1"/>
</dbReference>
<dbReference type="PANTHER" id="PTHR42928:SF5">
    <property type="entry name" value="BLR1237 PROTEIN"/>
    <property type="match status" value="1"/>
</dbReference>
<dbReference type="InterPro" id="IPR005064">
    <property type="entry name" value="BUG"/>
</dbReference>
<name>A0ABT6ANL9_9BURK</name>
<accession>A0ABT6ANL9</accession>